<gene>
    <name evidence="1" type="ordered locus">RPE_1129</name>
</gene>
<name>Q07SK3_RHOP5</name>
<reference evidence="1" key="1">
    <citation type="submission" date="2006-09" db="EMBL/GenBank/DDBJ databases">
        <title>Complete sequence of Rhodopseudomonas palustris BisA53.</title>
        <authorList>
            <consortium name="US DOE Joint Genome Institute"/>
            <person name="Copeland A."/>
            <person name="Lucas S."/>
            <person name="Lapidus A."/>
            <person name="Barry K."/>
            <person name="Detter J.C."/>
            <person name="Glavina del Rio T."/>
            <person name="Hammon N."/>
            <person name="Israni S."/>
            <person name="Dalin E."/>
            <person name="Tice H."/>
            <person name="Pitluck S."/>
            <person name="Chain P."/>
            <person name="Malfatti S."/>
            <person name="Shin M."/>
            <person name="Vergez L."/>
            <person name="Schmutz J."/>
            <person name="Larimer F."/>
            <person name="Land M."/>
            <person name="Hauser L."/>
            <person name="Pelletier D.A."/>
            <person name="Kyrpides N."/>
            <person name="Kim E."/>
            <person name="Harwood C.S."/>
            <person name="Oda Y."/>
            <person name="Richardson P."/>
        </authorList>
    </citation>
    <scope>NUCLEOTIDE SEQUENCE [LARGE SCALE GENOMIC DNA]</scope>
    <source>
        <strain evidence="1">BisA53</strain>
    </source>
</reference>
<dbReference type="AlphaFoldDB" id="Q07SK3"/>
<organism evidence="1">
    <name type="scientific">Rhodopseudomonas palustris (strain BisA53)</name>
    <dbReference type="NCBI Taxonomy" id="316055"/>
    <lineage>
        <taxon>Bacteria</taxon>
        <taxon>Pseudomonadati</taxon>
        <taxon>Pseudomonadota</taxon>
        <taxon>Alphaproteobacteria</taxon>
        <taxon>Hyphomicrobiales</taxon>
        <taxon>Nitrobacteraceae</taxon>
        <taxon>Rhodopseudomonas</taxon>
    </lineage>
</organism>
<protein>
    <submittedName>
        <fullName evidence="1">Uncharacterized protein</fullName>
    </submittedName>
</protein>
<dbReference type="KEGG" id="rpe:RPE_1129"/>
<proteinExistence type="predicted"/>
<evidence type="ECO:0000313" key="1">
    <source>
        <dbReference type="EMBL" id="ABJ05081.1"/>
    </source>
</evidence>
<accession>Q07SK3</accession>
<dbReference type="HOGENOM" id="CLU_2261654_0_0_5"/>
<sequence length="103" mass="11817">MSRLNMKRRGADYQRAYRQQQIALRKPTRDDVARVALHLMITEALSNGRDGELDELCDTLVTRLEAQGFSKDGAYRRVDQLVERFASGWGPQRKPHLTRSSAD</sequence>
<dbReference type="EMBL" id="CP000463">
    <property type="protein sequence ID" value="ABJ05081.1"/>
    <property type="molecule type" value="Genomic_DNA"/>
</dbReference>